<evidence type="ECO:0000313" key="4">
    <source>
        <dbReference type="Proteomes" id="UP000192511"/>
    </source>
</evidence>
<proteinExistence type="predicted"/>
<dbReference type="GeneID" id="98064192"/>
<dbReference type="Proteomes" id="UP000192511">
    <property type="component" value="Unassembled WGS sequence"/>
</dbReference>
<reference evidence="3" key="1">
    <citation type="submission" date="2017-12" db="EMBL/GenBank/DDBJ databases">
        <title>FDA dAtabase for Regulatory Grade micrObial Sequences (FDA-ARGOS): Supporting development and validation of Infectious Disease Dx tests.</title>
        <authorList>
            <person name="Kerrigan L."/>
            <person name="Tallon L.J."/>
            <person name="Sadzewicz L."/>
            <person name="Sengamalay N."/>
            <person name="Ott S."/>
            <person name="Godinez A."/>
            <person name="Nagaraj S."/>
            <person name="Vavikolanu K."/>
            <person name="Vyas G."/>
            <person name="Nadendla S."/>
            <person name="Aluvathingal J."/>
            <person name="Sichtig H."/>
        </authorList>
    </citation>
    <scope>NUCLEOTIDE SEQUENCE [LARGE SCALE GENOMIC DNA]</scope>
    <source>
        <strain evidence="3">FDAARGOS_200</strain>
    </source>
</reference>
<organism evidence="3 4">
    <name type="scientific">Legionella anisa</name>
    <dbReference type="NCBI Taxonomy" id="28082"/>
    <lineage>
        <taxon>Bacteria</taxon>
        <taxon>Pseudomonadati</taxon>
        <taxon>Pseudomonadota</taxon>
        <taxon>Gammaproteobacteria</taxon>
        <taxon>Legionellales</taxon>
        <taxon>Legionellaceae</taxon>
        <taxon>Legionella</taxon>
    </lineage>
</organism>
<dbReference type="RefSeq" id="WP_019232825.1">
    <property type="nucleotide sequence ID" value="NZ_CAAAHR010000012.1"/>
</dbReference>
<evidence type="ECO:0008006" key="5">
    <source>
        <dbReference type="Google" id="ProtNLM"/>
    </source>
</evidence>
<feature type="region of interest" description="Disordered" evidence="1">
    <location>
        <begin position="215"/>
        <end position="273"/>
    </location>
</feature>
<evidence type="ECO:0000256" key="2">
    <source>
        <dbReference type="SAM" id="Phobius"/>
    </source>
</evidence>
<accession>A0AAX0X0P0</accession>
<dbReference type="EMBL" id="NBTX02000004">
    <property type="protein sequence ID" value="PNL63196.1"/>
    <property type="molecule type" value="Genomic_DNA"/>
</dbReference>
<name>A0AAX0X0P0_9GAMM</name>
<feature type="compositionally biased region" description="Basic and acidic residues" evidence="1">
    <location>
        <begin position="255"/>
        <end position="267"/>
    </location>
</feature>
<protein>
    <recommendedName>
        <fullName evidence="5">Transmembrane protein</fullName>
    </recommendedName>
</protein>
<keyword evidence="2" id="KW-0812">Transmembrane</keyword>
<keyword evidence="2" id="KW-1133">Transmembrane helix</keyword>
<comment type="caution">
    <text evidence="3">The sequence shown here is derived from an EMBL/GenBank/DDBJ whole genome shotgun (WGS) entry which is preliminary data.</text>
</comment>
<evidence type="ECO:0000313" key="3">
    <source>
        <dbReference type="EMBL" id="PNL63196.1"/>
    </source>
</evidence>
<keyword evidence="2" id="KW-0472">Membrane</keyword>
<dbReference type="AlphaFoldDB" id="A0AAX0X0P0"/>
<feature type="transmembrane region" description="Helical" evidence="2">
    <location>
        <begin position="131"/>
        <end position="153"/>
    </location>
</feature>
<feature type="transmembrane region" description="Helical" evidence="2">
    <location>
        <begin position="80"/>
        <end position="100"/>
    </location>
</feature>
<feature type="transmembrane region" description="Helical" evidence="2">
    <location>
        <begin position="106"/>
        <end position="124"/>
    </location>
</feature>
<gene>
    <name evidence="3" type="ORF">A6J39_019455</name>
</gene>
<keyword evidence="4" id="KW-1185">Reference proteome</keyword>
<evidence type="ECO:0000256" key="1">
    <source>
        <dbReference type="SAM" id="MobiDB-lite"/>
    </source>
</evidence>
<feature type="compositionally biased region" description="Basic and acidic residues" evidence="1">
    <location>
        <begin position="215"/>
        <end position="228"/>
    </location>
</feature>
<sequence length="273" mass="28539">MKLRKIAKTIFELPANAFTGITNLVFGSTVKVTGRDGVEKVKIGLDGKPVTTPGLVGYLADGIKFVSRSTADFLSNHKQAIAAAAWISLLAAGAVALTLFLWPAALAAVATFSIGGLSIAAIAGASTVAQIGLAAGLAAAAASVATYVTAAAVNGIKWLAECCKGLRAGSRKGSTIEKLDLDFDHVEDTHGHDNKRNGTDTMVISSPYTLLQPKETVKRTDSSLEKRSSGTVVTLNKSEEVEHHSSPLLSTKPPVKKDEVVVEETRKLSLSQS</sequence>